<evidence type="ECO:0000313" key="3">
    <source>
        <dbReference type="Proteomes" id="UP001501195"/>
    </source>
</evidence>
<feature type="region of interest" description="Disordered" evidence="1">
    <location>
        <begin position="40"/>
        <end position="66"/>
    </location>
</feature>
<protein>
    <submittedName>
        <fullName evidence="2">Uncharacterized protein</fullName>
    </submittedName>
</protein>
<accession>A0ABP9I5R1</accession>
<proteinExistence type="predicted"/>
<evidence type="ECO:0000313" key="2">
    <source>
        <dbReference type="EMBL" id="GAA4987609.1"/>
    </source>
</evidence>
<comment type="caution">
    <text evidence="2">The sequence shown here is derived from an EMBL/GenBank/DDBJ whole genome shotgun (WGS) entry which is preliminary data.</text>
</comment>
<feature type="compositionally biased region" description="Basic residues" evidence="1">
    <location>
        <begin position="51"/>
        <end position="66"/>
    </location>
</feature>
<gene>
    <name evidence="2" type="ORF">GCM10023225_26940</name>
</gene>
<dbReference type="RefSeq" id="WP_345713145.1">
    <property type="nucleotide sequence ID" value="NZ_BAABIL010000443.1"/>
</dbReference>
<keyword evidence="3" id="KW-1185">Reference proteome</keyword>
<reference evidence="3" key="1">
    <citation type="journal article" date="2019" name="Int. J. Syst. Evol. Microbiol.">
        <title>The Global Catalogue of Microorganisms (GCM) 10K type strain sequencing project: providing services to taxonomists for standard genome sequencing and annotation.</title>
        <authorList>
            <consortium name="The Broad Institute Genomics Platform"/>
            <consortium name="The Broad Institute Genome Sequencing Center for Infectious Disease"/>
            <person name="Wu L."/>
            <person name="Ma J."/>
        </authorList>
    </citation>
    <scope>NUCLEOTIDE SEQUENCE [LARGE SCALE GENOMIC DNA]</scope>
    <source>
        <strain evidence="3">JCM 18126</strain>
    </source>
</reference>
<dbReference type="EMBL" id="BAABIL010000443">
    <property type="protein sequence ID" value="GAA4987609.1"/>
    <property type="molecule type" value="Genomic_DNA"/>
</dbReference>
<organism evidence="2 3">
    <name type="scientific">Kineococcus glutinatus</name>
    <dbReference type="NCBI Taxonomy" id="1070872"/>
    <lineage>
        <taxon>Bacteria</taxon>
        <taxon>Bacillati</taxon>
        <taxon>Actinomycetota</taxon>
        <taxon>Actinomycetes</taxon>
        <taxon>Kineosporiales</taxon>
        <taxon>Kineosporiaceae</taxon>
        <taxon>Kineococcus</taxon>
    </lineage>
</organism>
<sequence>MGFRFSMSTPLWPAGRCTVTTTGSGRTTWTFTAPGVRVSASLPQAPPAARGGRRRTGGARRSGTRR</sequence>
<evidence type="ECO:0000256" key="1">
    <source>
        <dbReference type="SAM" id="MobiDB-lite"/>
    </source>
</evidence>
<name>A0ABP9I5R1_9ACTN</name>
<dbReference type="Proteomes" id="UP001501195">
    <property type="component" value="Unassembled WGS sequence"/>
</dbReference>